<accession>A0A075APQ7</accession>
<dbReference type="Proteomes" id="UP000030755">
    <property type="component" value="Unassembled WGS sequence"/>
</dbReference>
<reference evidence="1 2" key="1">
    <citation type="journal article" date="2013" name="Curr. Biol.">
        <title>Shared signatures of parasitism and phylogenomics unite Cryptomycota and microsporidia.</title>
        <authorList>
            <person name="James T.Y."/>
            <person name="Pelin A."/>
            <person name="Bonen L."/>
            <person name="Ahrendt S."/>
            <person name="Sain D."/>
            <person name="Corradi N."/>
            <person name="Stajich J.E."/>
        </authorList>
    </citation>
    <scope>NUCLEOTIDE SEQUENCE [LARGE SCALE GENOMIC DNA]</scope>
    <source>
        <strain evidence="1 2">CSF55</strain>
    </source>
</reference>
<dbReference type="InterPro" id="IPR027417">
    <property type="entry name" value="P-loop_NTPase"/>
</dbReference>
<organism evidence="1 2">
    <name type="scientific">Rozella allomycis (strain CSF55)</name>
    <dbReference type="NCBI Taxonomy" id="988480"/>
    <lineage>
        <taxon>Eukaryota</taxon>
        <taxon>Fungi</taxon>
        <taxon>Fungi incertae sedis</taxon>
        <taxon>Cryptomycota</taxon>
        <taxon>Cryptomycota incertae sedis</taxon>
        <taxon>Rozella</taxon>
    </lineage>
</organism>
<gene>
    <name evidence="1" type="ORF">O9G_002621</name>
</gene>
<protein>
    <submittedName>
        <fullName evidence="1">Uncharacterized protein</fullName>
    </submittedName>
</protein>
<dbReference type="SUPFAM" id="SSF52540">
    <property type="entry name" value="P-loop containing nucleoside triphosphate hydrolases"/>
    <property type="match status" value="1"/>
</dbReference>
<dbReference type="HOGENOM" id="CLU_513033_0_0_1"/>
<proteinExistence type="predicted"/>
<evidence type="ECO:0000313" key="1">
    <source>
        <dbReference type="EMBL" id="EPZ32126.1"/>
    </source>
</evidence>
<dbReference type="AlphaFoldDB" id="A0A075APQ7"/>
<name>A0A075APQ7_ROZAC</name>
<keyword evidence="2" id="KW-1185">Reference proteome</keyword>
<dbReference type="EMBL" id="KE561184">
    <property type="protein sequence ID" value="EPZ32126.1"/>
    <property type="molecule type" value="Genomic_DNA"/>
</dbReference>
<evidence type="ECO:0000313" key="2">
    <source>
        <dbReference type="Proteomes" id="UP000030755"/>
    </source>
</evidence>
<sequence>MITKEEFGQWIETQTFKEKFYKFVQENQFEFEDYASFTADNWIDKLGSAGCAIYIQLNPKKTPLELLLNEFSAEIKTDFSVVDKLANNVFEEVVDRDVCMRGIANEILRRWLLRDSELDRKDIDRYIGLQAPSGGGKSKMMDYTGQIKGDIMDHADVAEVYMDVRSQLKLGGELTTDMREILNGEVAKLKKMMNESVYIPITFGGNTEVWRSEDPEQAISIRILHSYFIDKTKLSQSLSADSFYSRLRRVGKFSIDASLAIIREHSKKESIFLLFDEIAKKGNAEQVTNCLRCVSPMMSKSLRDCCSRNHVIISSLEVSSITKCASEAGRHIHFVPLNRLSVEASLGLFWEYTKFAYVKHLIVTVGGHPRCLEALFGILKQYSNELGVWNYEMLFNKLLSGAAEHAIFYAYLCIKDDVRAALLRTTVPMDDKIVHNRTYEDSVQRALYLNSFSDEEIKSRSFVPIISPFALAIFASRLLSTEYKGSLLHRIGETLYKLTEFGSTFKIAHGLWKTLIRLLYQSKHRVKAALI</sequence>